<reference evidence="3" key="1">
    <citation type="journal article" date="2019" name="Int. J. Syst. Evol. Microbiol.">
        <title>The Global Catalogue of Microorganisms (GCM) 10K type strain sequencing project: providing services to taxonomists for standard genome sequencing and annotation.</title>
        <authorList>
            <consortium name="The Broad Institute Genomics Platform"/>
            <consortium name="The Broad Institute Genome Sequencing Center for Infectious Disease"/>
            <person name="Wu L."/>
            <person name="Ma J."/>
        </authorList>
    </citation>
    <scope>NUCLEOTIDE SEQUENCE [LARGE SCALE GENOMIC DNA]</scope>
    <source>
        <strain evidence="3">CGMCC 1.15772</strain>
    </source>
</reference>
<dbReference type="Gene3D" id="1.10.10.10">
    <property type="entry name" value="Winged helix-like DNA-binding domain superfamily/Winged helix DNA-binding domain"/>
    <property type="match status" value="1"/>
</dbReference>
<organism evidence="2 3">
    <name type="scientific">Deinococcus lacus</name>
    <dbReference type="NCBI Taxonomy" id="392561"/>
    <lineage>
        <taxon>Bacteria</taxon>
        <taxon>Thermotogati</taxon>
        <taxon>Deinococcota</taxon>
        <taxon>Deinococci</taxon>
        <taxon>Deinococcales</taxon>
        <taxon>Deinococcaceae</taxon>
        <taxon>Deinococcus</taxon>
    </lineage>
</organism>
<feature type="domain" description="HTH marR-type" evidence="1">
    <location>
        <begin position="19"/>
        <end position="68"/>
    </location>
</feature>
<evidence type="ECO:0000259" key="1">
    <source>
        <dbReference type="Pfam" id="PF12802"/>
    </source>
</evidence>
<dbReference type="Pfam" id="PF12802">
    <property type="entry name" value="MarR_2"/>
    <property type="match status" value="1"/>
</dbReference>
<dbReference type="InterPro" id="IPR011991">
    <property type="entry name" value="ArsR-like_HTH"/>
</dbReference>
<dbReference type="SUPFAM" id="SSF46785">
    <property type="entry name" value="Winged helix' DNA-binding domain"/>
    <property type="match status" value="1"/>
</dbReference>
<protein>
    <submittedName>
        <fullName evidence="2">MarR family transcriptional regulator</fullName>
    </submittedName>
</protein>
<name>A0ABW1YCS5_9DEIO</name>
<dbReference type="EMBL" id="JBHSWD010000001">
    <property type="protein sequence ID" value="MFC6591325.1"/>
    <property type="molecule type" value="Genomic_DNA"/>
</dbReference>
<dbReference type="Proteomes" id="UP001596297">
    <property type="component" value="Unassembled WGS sequence"/>
</dbReference>
<dbReference type="InterPro" id="IPR036390">
    <property type="entry name" value="WH_DNA-bd_sf"/>
</dbReference>
<comment type="caution">
    <text evidence="2">The sequence shown here is derived from an EMBL/GenBank/DDBJ whole genome shotgun (WGS) entry which is preliminary data.</text>
</comment>
<dbReference type="InterPro" id="IPR036388">
    <property type="entry name" value="WH-like_DNA-bd_sf"/>
</dbReference>
<dbReference type="InterPro" id="IPR000835">
    <property type="entry name" value="HTH_MarR-typ"/>
</dbReference>
<gene>
    <name evidence="2" type="ORF">ACFP81_04375</name>
</gene>
<accession>A0ABW1YCS5</accession>
<evidence type="ECO:0000313" key="3">
    <source>
        <dbReference type="Proteomes" id="UP001596297"/>
    </source>
</evidence>
<dbReference type="RefSeq" id="WP_380082326.1">
    <property type="nucleotide sequence ID" value="NZ_JBHSWD010000001.1"/>
</dbReference>
<proteinExistence type="predicted"/>
<keyword evidence="3" id="KW-1185">Reference proteome</keyword>
<dbReference type="CDD" id="cd00090">
    <property type="entry name" value="HTH_ARSR"/>
    <property type="match status" value="1"/>
</dbReference>
<evidence type="ECO:0000313" key="2">
    <source>
        <dbReference type="EMBL" id="MFC6591325.1"/>
    </source>
</evidence>
<sequence>MVEERFDVTTPEQARFLLHPEYFRILEAVMRGPVSAGAVARARGLKVGQAHYRLQKLCAAGLVRVAHEEKRGGRPIKYYRAEAAHYQIPFYLVSAGNRAELLREMFLPHLRVWSEEQGRQIDAAQSPIHVYLSRDGRIDIAQEWQSGGMGSWGTAHLTPETAAELQTRLCDLMRWLVPQMGEKGPGTRPYTLALLMAQADAYAEPG</sequence>